<name>A0A0C4EF86_MAGP6</name>
<reference evidence="4" key="4">
    <citation type="journal article" date="2015" name="G3 (Bethesda)">
        <title>Genome sequences of three phytopathogenic species of the Magnaporthaceae family of fungi.</title>
        <authorList>
            <person name="Okagaki L.H."/>
            <person name="Nunes C.C."/>
            <person name="Sailsbery J."/>
            <person name="Clay B."/>
            <person name="Brown D."/>
            <person name="John T."/>
            <person name="Oh Y."/>
            <person name="Young N."/>
            <person name="Fitzgerald M."/>
            <person name="Haas B.J."/>
            <person name="Zeng Q."/>
            <person name="Young S."/>
            <person name="Adiconis X."/>
            <person name="Fan L."/>
            <person name="Levin J.Z."/>
            <person name="Mitchell T.K."/>
            <person name="Okubara P.A."/>
            <person name="Farman M.L."/>
            <person name="Kohn L.M."/>
            <person name="Birren B."/>
            <person name="Ma L.-J."/>
            <person name="Dean R.A."/>
        </authorList>
    </citation>
    <scope>NUCLEOTIDE SEQUENCE</scope>
    <source>
        <strain evidence="4">ATCC 64411 / 73-15</strain>
    </source>
</reference>
<organism evidence="4 5">
    <name type="scientific">Magnaporthiopsis poae (strain ATCC 64411 / 73-15)</name>
    <name type="common">Kentucky bluegrass fungus</name>
    <name type="synonym">Magnaporthe poae</name>
    <dbReference type="NCBI Taxonomy" id="644358"/>
    <lineage>
        <taxon>Eukaryota</taxon>
        <taxon>Fungi</taxon>
        <taxon>Dikarya</taxon>
        <taxon>Ascomycota</taxon>
        <taxon>Pezizomycotina</taxon>
        <taxon>Sordariomycetes</taxon>
        <taxon>Sordariomycetidae</taxon>
        <taxon>Magnaporthales</taxon>
        <taxon>Magnaporthaceae</taxon>
        <taxon>Magnaporthiopsis</taxon>
    </lineage>
</organism>
<feature type="chain" id="PRO_5009386068" evidence="2">
    <location>
        <begin position="19"/>
        <end position="147"/>
    </location>
</feature>
<dbReference type="AlphaFoldDB" id="A0A0C4EF86"/>
<proteinExistence type="predicted"/>
<feature type="compositionally biased region" description="Basic and acidic residues" evidence="1">
    <location>
        <begin position="93"/>
        <end position="102"/>
    </location>
</feature>
<dbReference type="VEuPathDB" id="FungiDB:MAPG_11425"/>
<dbReference type="EnsemblFungi" id="MAPG_11425T0">
    <property type="protein sequence ID" value="MAPG_11425T0"/>
    <property type="gene ID" value="MAPG_11425"/>
</dbReference>
<reference evidence="5" key="2">
    <citation type="submission" date="2010-05" db="EMBL/GenBank/DDBJ databases">
        <title>The genome sequence of Magnaporthe poae strain ATCC 64411.</title>
        <authorList>
            <person name="Ma L.-J."/>
            <person name="Dead R."/>
            <person name="Young S."/>
            <person name="Zeng Q."/>
            <person name="Koehrsen M."/>
            <person name="Alvarado L."/>
            <person name="Berlin A."/>
            <person name="Chapman S.B."/>
            <person name="Chen Z."/>
            <person name="Freedman E."/>
            <person name="Gellesch M."/>
            <person name="Goldberg J."/>
            <person name="Griggs A."/>
            <person name="Gujja S."/>
            <person name="Heilman E.R."/>
            <person name="Heiman D."/>
            <person name="Hepburn T."/>
            <person name="Howarth C."/>
            <person name="Jen D."/>
            <person name="Larson L."/>
            <person name="Mehta T."/>
            <person name="Neiman D."/>
            <person name="Pearson M."/>
            <person name="Roberts A."/>
            <person name="Saif S."/>
            <person name="Shea T."/>
            <person name="Shenoy N."/>
            <person name="Sisk P."/>
            <person name="Stolte C."/>
            <person name="Sykes S."/>
            <person name="Walk T."/>
            <person name="White J."/>
            <person name="Yandava C."/>
            <person name="Haas B."/>
            <person name="Nusbaum C."/>
            <person name="Birren B."/>
        </authorList>
    </citation>
    <scope>NUCLEOTIDE SEQUENCE [LARGE SCALE GENOMIC DNA]</scope>
    <source>
        <strain evidence="5">ATCC 64411 / 73-15</strain>
    </source>
</reference>
<protein>
    <submittedName>
        <fullName evidence="3 4">Uncharacterized protein</fullName>
    </submittedName>
</protein>
<accession>A0A0C4EF86</accession>
<evidence type="ECO:0000313" key="4">
    <source>
        <dbReference type="EnsemblFungi" id="MAPG_11425T0"/>
    </source>
</evidence>
<evidence type="ECO:0000256" key="2">
    <source>
        <dbReference type="SAM" id="SignalP"/>
    </source>
</evidence>
<dbReference type="Proteomes" id="UP000011715">
    <property type="component" value="Unassembled WGS sequence"/>
</dbReference>
<dbReference type="EMBL" id="GL876981">
    <property type="protein sequence ID" value="KLU92480.1"/>
    <property type="molecule type" value="Genomic_DNA"/>
</dbReference>
<keyword evidence="5" id="KW-1185">Reference proteome</keyword>
<feature type="signal peptide" evidence="2">
    <location>
        <begin position="1"/>
        <end position="18"/>
    </location>
</feature>
<sequence>MQIIQIVALLALALPVLADGAVERRYVGGPANAAALVAARAPRKDSGRILANDPAKQKEQDAITAALDAENNPQPPARAAKILGGGRKKNQKRSPEPRKDSGRILANDPSKQAEQDAITAALDAENNPQPPARAAKILEGGRKKKAN</sequence>
<reference evidence="3" key="3">
    <citation type="submission" date="2011-03" db="EMBL/GenBank/DDBJ databases">
        <title>Annotation of Magnaporthe poae ATCC 64411.</title>
        <authorList>
            <person name="Ma L.-J."/>
            <person name="Dead R."/>
            <person name="Young S.K."/>
            <person name="Zeng Q."/>
            <person name="Gargeya S."/>
            <person name="Fitzgerald M."/>
            <person name="Haas B."/>
            <person name="Abouelleil A."/>
            <person name="Alvarado L."/>
            <person name="Arachchi H.M."/>
            <person name="Berlin A."/>
            <person name="Brown A."/>
            <person name="Chapman S.B."/>
            <person name="Chen Z."/>
            <person name="Dunbar C."/>
            <person name="Freedman E."/>
            <person name="Gearin G."/>
            <person name="Gellesch M."/>
            <person name="Goldberg J."/>
            <person name="Griggs A."/>
            <person name="Gujja S."/>
            <person name="Heiman D."/>
            <person name="Howarth C."/>
            <person name="Larson L."/>
            <person name="Lui A."/>
            <person name="MacDonald P.J.P."/>
            <person name="Mehta T."/>
            <person name="Montmayeur A."/>
            <person name="Murphy C."/>
            <person name="Neiman D."/>
            <person name="Pearson M."/>
            <person name="Priest M."/>
            <person name="Roberts A."/>
            <person name="Saif S."/>
            <person name="Shea T."/>
            <person name="Shenoy N."/>
            <person name="Sisk P."/>
            <person name="Stolte C."/>
            <person name="Sykes S."/>
            <person name="Yandava C."/>
            <person name="Wortman J."/>
            <person name="Nusbaum C."/>
            <person name="Birren B."/>
        </authorList>
    </citation>
    <scope>NUCLEOTIDE SEQUENCE</scope>
    <source>
        <strain evidence="3">ATCC 64411</strain>
    </source>
</reference>
<reference evidence="3" key="1">
    <citation type="submission" date="2010-05" db="EMBL/GenBank/DDBJ databases">
        <title>The Genome Sequence of Magnaporthe poae strain ATCC 64411.</title>
        <authorList>
            <consortium name="The Broad Institute Genome Sequencing Platform"/>
            <consortium name="Broad Institute Genome Sequencing Center for Infectious Disease"/>
            <person name="Ma L.-J."/>
            <person name="Dead R."/>
            <person name="Young S."/>
            <person name="Zeng Q."/>
            <person name="Koehrsen M."/>
            <person name="Alvarado L."/>
            <person name="Berlin A."/>
            <person name="Chapman S.B."/>
            <person name="Chen Z."/>
            <person name="Freedman E."/>
            <person name="Gellesch M."/>
            <person name="Goldberg J."/>
            <person name="Griggs A."/>
            <person name="Gujja S."/>
            <person name="Heilman E.R."/>
            <person name="Heiman D."/>
            <person name="Hepburn T."/>
            <person name="Howarth C."/>
            <person name="Jen D."/>
            <person name="Larson L."/>
            <person name="Mehta T."/>
            <person name="Neiman D."/>
            <person name="Pearson M."/>
            <person name="Roberts A."/>
            <person name="Saif S."/>
            <person name="Shea T."/>
            <person name="Shenoy N."/>
            <person name="Sisk P."/>
            <person name="Stolte C."/>
            <person name="Sykes S."/>
            <person name="Walk T."/>
            <person name="White J."/>
            <person name="Yandava C."/>
            <person name="Haas B."/>
            <person name="Nusbaum C."/>
            <person name="Birren B."/>
        </authorList>
    </citation>
    <scope>NUCLEOTIDE SEQUENCE</scope>
    <source>
        <strain evidence="3">ATCC 64411</strain>
    </source>
</reference>
<gene>
    <name evidence="3" type="ORF">MAPG_11425</name>
</gene>
<keyword evidence="2" id="KW-0732">Signal</keyword>
<evidence type="ECO:0000313" key="5">
    <source>
        <dbReference type="Proteomes" id="UP000011715"/>
    </source>
</evidence>
<dbReference type="OrthoDB" id="5245015at2759"/>
<dbReference type="eggNOG" id="ENOG502RMRE">
    <property type="taxonomic scope" value="Eukaryota"/>
</dbReference>
<evidence type="ECO:0000313" key="3">
    <source>
        <dbReference type="EMBL" id="KLU92480.1"/>
    </source>
</evidence>
<feature type="region of interest" description="Disordered" evidence="1">
    <location>
        <begin position="38"/>
        <end position="147"/>
    </location>
</feature>
<evidence type="ECO:0000256" key="1">
    <source>
        <dbReference type="SAM" id="MobiDB-lite"/>
    </source>
</evidence>
<dbReference type="EMBL" id="ADBL01002818">
    <property type="status" value="NOT_ANNOTATED_CDS"/>
    <property type="molecule type" value="Genomic_DNA"/>
</dbReference>
<reference evidence="4" key="5">
    <citation type="submission" date="2015-06" db="UniProtKB">
        <authorList>
            <consortium name="EnsemblFungi"/>
        </authorList>
    </citation>
    <scope>IDENTIFICATION</scope>
    <source>
        <strain evidence="4">ATCC 64411</strain>
    </source>
</reference>